<dbReference type="AlphaFoldDB" id="A0A0E0MJL8"/>
<proteinExistence type="predicted"/>
<evidence type="ECO:0000256" key="1">
    <source>
        <dbReference type="SAM" id="MobiDB-lite"/>
    </source>
</evidence>
<dbReference type="HOGENOM" id="CLU_1920498_0_0_1"/>
<evidence type="ECO:0000313" key="3">
    <source>
        <dbReference type="Proteomes" id="UP000026962"/>
    </source>
</evidence>
<feature type="compositionally biased region" description="Low complexity" evidence="1">
    <location>
        <begin position="111"/>
        <end position="132"/>
    </location>
</feature>
<dbReference type="EnsemblPlants" id="OPUNC12G02680.1">
    <property type="protein sequence ID" value="OPUNC12G02680.1"/>
    <property type="gene ID" value="OPUNC12G02680"/>
</dbReference>
<reference evidence="2" key="2">
    <citation type="submission" date="2018-05" db="EMBL/GenBank/DDBJ databases">
        <title>OpunRS2 (Oryza punctata Reference Sequence Version 2).</title>
        <authorList>
            <person name="Zhang J."/>
            <person name="Kudrna D."/>
            <person name="Lee S."/>
            <person name="Talag J."/>
            <person name="Welchert J."/>
            <person name="Wing R.A."/>
        </authorList>
    </citation>
    <scope>NUCLEOTIDE SEQUENCE [LARGE SCALE GENOMIC DNA]</scope>
</reference>
<sequence length="132" mass="13424">MPCLGFGVPAARSDVSSQICRGRAVDAAGGTGGGRRLGGRRVQCLQPFADGHSVGRGCQVEGYVLRRLNLSADVHGGGRGWMRTGCVASSKALASGGATRSGAEPRFGRIAPPSRAATTTSPPLSLVPSHLL</sequence>
<organism evidence="2">
    <name type="scientific">Oryza punctata</name>
    <name type="common">Red rice</name>
    <dbReference type="NCBI Taxonomy" id="4537"/>
    <lineage>
        <taxon>Eukaryota</taxon>
        <taxon>Viridiplantae</taxon>
        <taxon>Streptophyta</taxon>
        <taxon>Embryophyta</taxon>
        <taxon>Tracheophyta</taxon>
        <taxon>Spermatophyta</taxon>
        <taxon>Magnoliopsida</taxon>
        <taxon>Liliopsida</taxon>
        <taxon>Poales</taxon>
        <taxon>Poaceae</taxon>
        <taxon>BOP clade</taxon>
        <taxon>Oryzoideae</taxon>
        <taxon>Oryzeae</taxon>
        <taxon>Oryzinae</taxon>
        <taxon>Oryza</taxon>
    </lineage>
</organism>
<dbReference type="Proteomes" id="UP000026962">
    <property type="component" value="Chromosome 12"/>
</dbReference>
<reference evidence="2" key="1">
    <citation type="submission" date="2015-04" db="UniProtKB">
        <authorList>
            <consortium name="EnsemblPlants"/>
        </authorList>
    </citation>
    <scope>IDENTIFICATION</scope>
</reference>
<keyword evidence="3" id="KW-1185">Reference proteome</keyword>
<feature type="region of interest" description="Disordered" evidence="1">
    <location>
        <begin position="96"/>
        <end position="132"/>
    </location>
</feature>
<evidence type="ECO:0000313" key="2">
    <source>
        <dbReference type="EnsemblPlants" id="OPUNC12G02680.1"/>
    </source>
</evidence>
<name>A0A0E0MJL8_ORYPU</name>
<accession>A0A0E0MJL8</accession>
<dbReference type="Gramene" id="OPUNC12G02680.1">
    <property type="protein sequence ID" value="OPUNC12G02680.1"/>
    <property type="gene ID" value="OPUNC12G02680"/>
</dbReference>
<protein>
    <submittedName>
        <fullName evidence="2">Uncharacterized protein</fullName>
    </submittedName>
</protein>